<feature type="compositionally biased region" description="Low complexity" evidence="1">
    <location>
        <begin position="152"/>
        <end position="161"/>
    </location>
</feature>
<accession>A0A9J6H548</accession>
<evidence type="ECO:0000256" key="1">
    <source>
        <dbReference type="SAM" id="MobiDB-lite"/>
    </source>
</evidence>
<evidence type="ECO:0000313" key="2">
    <source>
        <dbReference type="EMBL" id="KAH9381903.1"/>
    </source>
</evidence>
<sequence length="238" mass="26541">MEDSSGKRLCGCRLNTIPPRVFRGRKNIRHKNAIVPKRLVDDVLDKSDTLMGQPKRRTHKAVQRKLDHNVIEVTSRARVLRRPCLLSVSQQQQHRRPSSGAQQHAPAPRLRDREHRSESGGRRSLERSVGLDLADGSPPSDHFLYDNLCYATTPPSSSNETSSDEGGGGADRGDRSDRASGLATPRRQASHEESPTSKLLMEYETHLRNALARGMDAESYSLHTFEALLTQSMENVGE</sequence>
<dbReference type="Proteomes" id="UP000821853">
    <property type="component" value="Chromosome 9"/>
</dbReference>
<dbReference type="OrthoDB" id="6513075at2759"/>
<evidence type="ECO:0000313" key="3">
    <source>
        <dbReference type="Proteomes" id="UP000821853"/>
    </source>
</evidence>
<reference evidence="2 3" key="1">
    <citation type="journal article" date="2020" name="Cell">
        <title>Large-Scale Comparative Analyses of Tick Genomes Elucidate Their Genetic Diversity and Vector Capacities.</title>
        <authorList>
            <consortium name="Tick Genome and Microbiome Consortium (TIGMIC)"/>
            <person name="Jia N."/>
            <person name="Wang J."/>
            <person name="Shi W."/>
            <person name="Du L."/>
            <person name="Sun Y."/>
            <person name="Zhan W."/>
            <person name="Jiang J.F."/>
            <person name="Wang Q."/>
            <person name="Zhang B."/>
            <person name="Ji P."/>
            <person name="Bell-Sakyi L."/>
            <person name="Cui X.M."/>
            <person name="Yuan T.T."/>
            <person name="Jiang B.G."/>
            <person name="Yang W.F."/>
            <person name="Lam T.T."/>
            <person name="Chang Q.C."/>
            <person name="Ding S.J."/>
            <person name="Wang X.J."/>
            <person name="Zhu J.G."/>
            <person name="Ruan X.D."/>
            <person name="Zhao L."/>
            <person name="Wei J.T."/>
            <person name="Ye R.Z."/>
            <person name="Que T.C."/>
            <person name="Du C.H."/>
            <person name="Zhou Y.H."/>
            <person name="Cheng J.X."/>
            <person name="Dai P.F."/>
            <person name="Guo W.B."/>
            <person name="Han X.H."/>
            <person name="Huang E.J."/>
            <person name="Li L.F."/>
            <person name="Wei W."/>
            <person name="Gao Y.C."/>
            <person name="Liu J.Z."/>
            <person name="Shao H.Z."/>
            <person name="Wang X."/>
            <person name="Wang C.C."/>
            <person name="Yang T.C."/>
            <person name="Huo Q.B."/>
            <person name="Li W."/>
            <person name="Chen H.Y."/>
            <person name="Chen S.E."/>
            <person name="Zhou L.G."/>
            <person name="Ni X.B."/>
            <person name="Tian J.H."/>
            <person name="Sheng Y."/>
            <person name="Liu T."/>
            <person name="Pan Y.S."/>
            <person name="Xia L.Y."/>
            <person name="Li J."/>
            <person name="Zhao F."/>
            <person name="Cao W.C."/>
        </authorList>
    </citation>
    <scope>NUCLEOTIDE SEQUENCE [LARGE SCALE GENOMIC DNA]</scope>
    <source>
        <strain evidence="2">HaeL-2018</strain>
    </source>
</reference>
<dbReference type="EMBL" id="JABSTR010000011">
    <property type="protein sequence ID" value="KAH9381903.1"/>
    <property type="molecule type" value="Genomic_DNA"/>
</dbReference>
<feature type="compositionally biased region" description="Basic and acidic residues" evidence="1">
    <location>
        <begin position="109"/>
        <end position="126"/>
    </location>
</feature>
<comment type="caution">
    <text evidence="2">The sequence shown here is derived from an EMBL/GenBank/DDBJ whole genome shotgun (WGS) entry which is preliminary data.</text>
</comment>
<name>A0A9J6H548_HAELO</name>
<dbReference type="AlphaFoldDB" id="A0A9J6H548"/>
<proteinExistence type="predicted"/>
<organism evidence="2 3">
    <name type="scientific">Haemaphysalis longicornis</name>
    <name type="common">Bush tick</name>
    <dbReference type="NCBI Taxonomy" id="44386"/>
    <lineage>
        <taxon>Eukaryota</taxon>
        <taxon>Metazoa</taxon>
        <taxon>Ecdysozoa</taxon>
        <taxon>Arthropoda</taxon>
        <taxon>Chelicerata</taxon>
        <taxon>Arachnida</taxon>
        <taxon>Acari</taxon>
        <taxon>Parasitiformes</taxon>
        <taxon>Ixodida</taxon>
        <taxon>Ixodoidea</taxon>
        <taxon>Ixodidae</taxon>
        <taxon>Haemaphysalinae</taxon>
        <taxon>Haemaphysalis</taxon>
    </lineage>
</organism>
<feature type="region of interest" description="Disordered" evidence="1">
    <location>
        <begin position="87"/>
        <end position="200"/>
    </location>
</feature>
<feature type="compositionally biased region" description="Basic and acidic residues" evidence="1">
    <location>
        <begin position="189"/>
        <end position="200"/>
    </location>
</feature>
<dbReference type="VEuPathDB" id="VectorBase:HLOH_058301"/>
<keyword evidence="3" id="KW-1185">Reference proteome</keyword>
<protein>
    <submittedName>
        <fullName evidence="2">Uncharacterized protein</fullName>
    </submittedName>
</protein>
<gene>
    <name evidence="2" type="ORF">HPB48_015377</name>
</gene>